<evidence type="ECO:0000313" key="1">
    <source>
        <dbReference type="EMBL" id="KAG8646345.1"/>
    </source>
</evidence>
<accession>A0ACB7H1J8</accession>
<sequence length="561" mass="64532">MKMADTISPSIQLSLLLCQKQTKVTFQSLHLLRDIEQNLFQSRMNRQYSLFCLLNLAYLLAFAGGKNTIQLSSEFSRRSFPDGFVFGAGSSSYQYEGATEQDGRKPSIWDTFTREHPEKIADHSNGKVAEDFYHRYEVDISLLKEIGLDSYRFSISWPRILPGGKLSRGVNWEGVNFYNSLINNLLSNGIQPLVTLFHWDVPQVLEDEYKGLLSPNIVKDFYNFVDFCFKEFGDRVKHWVTINEANLMSIYGYAYGQNAPGRCSDYIGNCTQGNSATEPYIVVHHLILCHAAAVKLYRQKYQASQGGIIGITVFTAWRVPKYDDVSCRRAASRALDFLIGWIMHPITYGDYPVTMKYLVGDRLPKFTEKQAKLVIGSFDFIGINYYTASYAEDLTSYSNVNLSYTTDSRVNVTTDKNGIPIGEPTDCSWLYIYPEGLYKLLLYLKRKYNHPVIYITENGMGDRSSLSVAEALEDKLRIKYHHLHLLSVLEAIKEGVDVKGYYIWSFLDDFEWDLGYTIRFGITYIDYTNELKRHLKHSALWFKKFLHEENRTIASSLLYSE</sequence>
<dbReference type="Proteomes" id="UP000091857">
    <property type="component" value="Chromosome 10"/>
</dbReference>
<protein>
    <submittedName>
        <fullName evidence="1">Uncharacterized protein</fullName>
    </submittedName>
</protein>
<gene>
    <name evidence="1" type="ORF">MANES_10G147500v8</name>
</gene>
<dbReference type="EMBL" id="CM004396">
    <property type="protein sequence ID" value="KAG8646345.1"/>
    <property type="molecule type" value="Genomic_DNA"/>
</dbReference>
<evidence type="ECO:0000313" key="2">
    <source>
        <dbReference type="Proteomes" id="UP000091857"/>
    </source>
</evidence>
<name>A0ACB7H1J8_MANES</name>
<organism evidence="1 2">
    <name type="scientific">Manihot esculenta</name>
    <name type="common">Cassava</name>
    <name type="synonym">Jatropha manihot</name>
    <dbReference type="NCBI Taxonomy" id="3983"/>
    <lineage>
        <taxon>Eukaryota</taxon>
        <taxon>Viridiplantae</taxon>
        <taxon>Streptophyta</taxon>
        <taxon>Embryophyta</taxon>
        <taxon>Tracheophyta</taxon>
        <taxon>Spermatophyta</taxon>
        <taxon>Magnoliopsida</taxon>
        <taxon>eudicotyledons</taxon>
        <taxon>Gunneridae</taxon>
        <taxon>Pentapetalae</taxon>
        <taxon>rosids</taxon>
        <taxon>fabids</taxon>
        <taxon>Malpighiales</taxon>
        <taxon>Euphorbiaceae</taxon>
        <taxon>Crotonoideae</taxon>
        <taxon>Manihoteae</taxon>
        <taxon>Manihot</taxon>
    </lineage>
</organism>
<comment type="caution">
    <text evidence="1">The sequence shown here is derived from an EMBL/GenBank/DDBJ whole genome shotgun (WGS) entry which is preliminary data.</text>
</comment>
<keyword evidence="2" id="KW-1185">Reference proteome</keyword>
<proteinExistence type="predicted"/>
<reference evidence="2" key="1">
    <citation type="journal article" date="2016" name="Nat. Biotechnol.">
        <title>Sequencing wild and cultivated cassava and related species reveals extensive interspecific hybridization and genetic diversity.</title>
        <authorList>
            <person name="Bredeson J.V."/>
            <person name="Lyons J.B."/>
            <person name="Prochnik S.E."/>
            <person name="Wu G.A."/>
            <person name="Ha C.M."/>
            <person name="Edsinger-Gonzales E."/>
            <person name="Grimwood J."/>
            <person name="Schmutz J."/>
            <person name="Rabbi I.Y."/>
            <person name="Egesi C."/>
            <person name="Nauluvula P."/>
            <person name="Lebot V."/>
            <person name="Ndunguru J."/>
            <person name="Mkamilo G."/>
            <person name="Bart R.S."/>
            <person name="Setter T.L."/>
            <person name="Gleadow R.M."/>
            <person name="Kulakow P."/>
            <person name="Ferguson M.E."/>
            <person name="Rounsley S."/>
            <person name="Rokhsar D.S."/>
        </authorList>
    </citation>
    <scope>NUCLEOTIDE SEQUENCE [LARGE SCALE GENOMIC DNA]</scope>
    <source>
        <strain evidence="2">cv. AM560-2</strain>
    </source>
</reference>